<evidence type="ECO:0000256" key="4">
    <source>
        <dbReference type="ARBA" id="ARBA00022989"/>
    </source>
</evidence>
<dbReference type="CDD" id="cd11386">
    <property type="entry name" value="MCP_signal"/>
    <property type="match status" value="1"/>
</dbReference>
<dbReference type="GO" id="GO:0004888">
    <property type="term" value="F:transmembrane signaling receptor activity"/>
    <property type="evidence" value="ECO:0007669"/>
    <property type="project" value="InterPro"/>
</dbReference>
<dbReference type="PANTHER" id="PTHR43531:SF16">
    <property type="entry name" value="METHYL-ACCEPTING CHEMOTAXIS PROTEIN II"/>
    <property type="match status" value="1"/>
</dbReference>
<dbReference type="RefSeq" id="WP_076477157.1">
    <property type="nucleotide sequence ID" value="NZ_MTJZ01000012.1"/>
</dbReference>
<dbReference type="InterPro" id="IPR051310">
    <property type="entry name" value="MCP_chemotaxis"/>
</dbReference>
<keyword evidence="5 8" id="KW-0472">Membrane</keyword>
<name>A0A1R1JD67_9BURK</name>
<dbReference type="PANTHER" id="PTHR43531">
    <property type="entry name" value="PROTEIN ICFG"/>
    <property type="match status" value="1"/>
</dbReference>
<dbReference type="CDD" id="cd12913">
    <property type="entry name" value="PDC1_MCP_like"/>
    <property type="match status" value="1"/>
</dbReference>
<comment type="similarity">
    <text evidence="6">Belongs to the methyl-accepting chemotaxis (MCP) protein family.</text>
</comment>
<protein>
    <submittedName>
        <fullName evidence="11">Chemotaxis protein</fullName>
    </submittedName>
</protein>
<evidence type="ECO:0000313" key="12">
    <source>
        <dbReference type="Proteomes" id="UP000187194"/>
    </source>
</evidence>
<evidence type="ECO:0000259" key="9">
    <source>
        <dbReference type="PROSITE" id="PS50111"/>
    </source>
</evidence>
<dbReference type="Gene3D" id="1.10.287.950">
    <property type="entry name" value="Methyl-accepting chemotaxis protein"/>
    <property type="match status" value="1"/>
</dbReference>
<reference evidence="11 12" key="1">
    <citation type="submission" date="2017-01" db="EMBL/GenBank/DDBJ databases">
        <title>Phylogeographic, genomic and meropenem susceptibility analysis of Burkholderia ubonensis.</title>
        <authorList>
            <person name="Price E.P."/>
            <person name="Sarovich D.S."/>
            <person name="Webb J.R."/>
            <person name="Hall C.M."/>
            <person name="Sahl J.W."/>
            <person name="Kaestli M."/>
            <person name="Mayo M."/>
            <person name="Harrington G."/>
            <person name="Baker A.L."/>
            <person name="Sidak-Loftis L.C."/>
            <person name="Lummis M."/>
            <person name="Schupp J.M."/>
            <person name="Gillece J.D."/>
            <person name="Tuanyok A."/>
            <person name="Warner J."/>
            <person name="Busch J.D."/>
            <person name="Keim P."/>
            <person name="Currie B.J."/>
            <person name="Wagner D.M."/>
        </authorList>
    </citation>
    <scope>NUCLEOTIDE SEQUENCE [LARGE SCALE GENOMIC DNA]</scope>
    <source>
        <strain evidence="11 12">A21</strain>
    </source>
</reference>
<dbReference type="AlphaFoldDB" id="A0A1R1JD67"/>
<dbReference type="GO" id="GO:0006935">
    <property type="term" value="P:chemotaxis"/>
    <property type="evidence" value="ECO:0007669"/>
    <property type="project" value="InterPro"/>
</dbReference>
<dbReference type="GO" id="GO:0007165">
    <property type="term" value="P:signal transduction"/>
    <property type="evidence" value="ECO:0007669"/>
    <property type="project" value="UniProtKB-KW"/>
</dbReference>
<evidence type="ECO:0000256" key="1">
    <source>
        <dbReference type="ARBA" id="ARBA00004651"/>
    </source>
</evidence>
<feature type="transmembrane region" description="Helical" evidence="8">
    <location>
        <begin position="271"/>
        <end position="298"/>
    </location>
</feature>
<gene>
    <name evidence="11" type="ORF">BW685_13490</name>
</gene>
<evidence type="ECO:0000256" key="5">
    <source>
        <dbReference type="ARBA" id="ARBA00023136"/>
    </source>
</evidence>
<dbReference type="Gene3D" id="3.30.450.20">
    <property type="entry name" value="PAS domain"/>
    <property type="match status" value="2"/>
</dbReference>
<keyword evidence="2" id="KW-1003">Cell membrane</keyword>
<dbReference type="InterPro" id="IPR029151">
    <property type="entry name" value="Sensor-like_sf"/>
</dbReference>
<dbReference type="PRINTS" id="PR00260">
    <property type="entry name" value="CHEMTRNSDUCR"/>
</dbReference>
<feature type="domain" description="HAMP" evidence="10">
    <location>
        <begin position="295"/>
        <end position="349"/>
    </location>
</feature>
<dbReference type="InterPro" id="IPR003660">
    <property type="entry name" value="HAMP_dom"/>
</dbReference>
<evidence type="ECO:0000256" key="3">
    <source>
        <dbReference type="ARBA" id="ARBA00022692"/>
    </source>
</evidence>
<dbReference type="Proteomes" id="UP000187194">
    <property type="component" value="Unassembled WGS sequence"/>
</dbReference>
<dbReference type="InterPro" id="IPR033479">
    <property type="entry name" value="dCache_1"/>
</dbReference>
<dbReference type="SMART" id="SM00304">
    <property type="entry name" value="HAMP"/>
    <property type="match status" value="1"/>
</dbReference>
<dbReference type="Pfam" id="PF00015">
    <property type="entry name" value="MCPsignal"/>
    <property type="match status" value="1"/>
</dbReference>
<comment type="caution">
    <text evidence="11">The sequence shown here is derived from an EMBL/GenBank/DDBJ whole genome shotgun (WGS) entry which is preliminary data.</text>
</comment>
<dbReference type="Pfam" id="PF00672">
    <property type="entry name" value="HAMP"/>
    <property type="match status" value="1"/>
</dbReference>
<proteinExistence type="inferred from homology"/>
<feature type="domain" description="Methyl-accepting transducer" evidence="9">
    <location>
        <begin position="354"/>
        <end position="583"/>
    </location>
</feature>
<evidence type="ECO:0000313" key="11">
    <source>
        <dbReference type="EMBL" id="OMG73213.1"/>
    </source>
</evidence>
<keyword evidence="4 8" id="KW-1133">Transmembrane helix</keyword>
<dbReference type="SUPFAM" id="SSF58104">
    <property type="entry name" value="Methyl-accepting chemotaxis protein (MCP) signaling domain"/>
    <property type="match status" value="1"/>
</dbReference>
<evidence type="ECO:0000256" key="7">
    <source>
        <dbReference type="PROSITE-ProRule" id="PRU00284"/>
    </source>
</evidence>
<keyword evidence="3 8" id="KW-0812">Transmembrane</keyword>
<dbReference type="GO" id="GO:0005886">
    <property type="term" value="C:plasma membrane"/>
    <property type="evidence" value="ECO:0007669"/>
    <property type="project" value="UniProtKB-SubCell"/>
</dbReference>
<evidence type="ECO:0000256" key="2">
    <source>
        <dbReference type="ARBA" id="ARBA00022475"/>
    </source>
</evidence>
<dbReference type="Pfam" id="PF02743">
    <property type="entry name" value="dCache_1"/>
    <property type="match status" value="1"/>
</dbReference>
<dbReference type="InterPro" id="IPR004090">
    <property type="entry name" value="Chemotax_Me-accpt_rcpt"/>
</dbReference>
<dbReference type="SUPFAM" id="SSF103190">
    <property type="entry name" value="Sensory domain-like"/>
    <property type="match status" value="1"/>
</dbReference>
<dbReference type="SMART" id="SM00283">
    <property type="entry name" value="MA"/>
    <property type="match status" value="1"/>
</dbReference>
<dbReference type="CDD" id="cd06225">
    <property type="entry name" value="HAMP"/>
    <property type="match status" value="1"/>
</dbReference>
<sequence>MFSSIRARIIAACVAIVAAALLASTLINYFIARSYNDDAIDRNLTSVASGHVVGIGDWVATKSRMIASLQDAALSHDPLPVYKQMAAAGGFTNVYAGYADKTFKFSDPTGIPADYDPTGRPWYKQAAQAGKPVVTPPYVDAGTGNLVVTFAVPIMRDGAVKGVVAADVAMNAVIANVKSIHPTPASFGMLVDSNGHVVAHPDSKLTLKPVNDVSTELGAIAPASIMNASAPVEVEVGGAAKLVRALPVPGTDWYAIVALDKSEATAGMRSLLTASLITLVADIVIASLIVGAITATAFRRLSLVRQAMAAIGSGSGDLTQRLPADGGDEVTDIARSFNSFVDKLQQVMQQIRDASESVRTAANEIAAGNQDLSSRTEAAAASLEETAASMEEITATVGQSAAAAGQADQRAEAASKIASHGGVVVSDVVSTMEKIEEASGRIGDIIGVIDGIAFQTNILALNAAVEAARAGEQGRGFAVVAQEVRSLAQRSAQAAREVKVLVESTVASVEAGSGQVRQAGETMHEIVTNVANVTTIISEITHAANEQTRGIQEVNRAVTQLDEMVQQNAALVEQSTAAAAALQTQAHALAATVGQFKVA</sequence>
<dbReference type="PROSITE" id="PS50885">
    <property type="entry name" value="HAMP"/>
    <property type="match status" value="1"/>
</dbReference>
<evidence type="ECO:0000256" key="6">
    <source>
        <dbReference type="ARBA" id="ARBA00029447"/>
    </source>
</evidence>
<dbReference type="FunFam" id="1.10.287.950:FF:000001">
    <property type="entry name" value="Methyl-accepting chemotaxis sensory transducer"/>
    <property type="match status" value="1"/>
</dbReference>
<dbReference type="InterPro" id="IPR004089">
    <property type="entry name" value="MCPsignal_dom"/>
</dbReference>
<accession>A0A1R1JD67</accession>
<dbReference type="EMBL" id="MTJZ01000012">
    <property type="protein sequence ID" value="OMG73213.1"/>
    <property type="molecule type" value="Genomic_DNA"/>
</dbReference>
<evidence type="ECO:0000256" key="8">
    <source>
        <dbReference type="SAM" id="Phobius"/>
    </source>
</evidence>
<dbReference type="PROSITE" id="PS50111">
    <property type="entry name" value="CHEMOTAXIS_TRANSDUC_2"/>
    <property type="match status" value="1"/>
</dbReference>
<comment type="subcellular location">
    <subcellularLocation>
        <location evidence="1">Cell membrane</location>
        <topology evidence="1">Multi-pass membrane protein</topology>
    </subcellularLocation>
</comment>
<dbReference type="CDD" id="cd12912">
    <property type="entry name" value="PDC2_MCP_like"/>
    <property type="match status" value="1"/>
</dbReference>
<evidence type="ECO:0000259" key="10">
    <source>
        <dbReference type="PROSITE" id="PS50885"/>
    </source>
</evidence>
<organism evidence="11 12">
    <name type="scientific">Burkholderia ubonensis</name>
    <dbReference type="NCBI Taxonomy" id="101571"/>
    <lineage>
        <taxon>Bacteria</taxon>
        <taxon>Pseudomonadati</taxon>
        <taxon>Pseudomonadota</taxon>
        <taxon>Betaproteobacteria</taxon>
        <taxon>Burkholderiales</taxon>
        <taxon>Burkholderiaceae</taxon>
        <taxon>Burkholderia</taxon>
        <taxon>Burkholderia cepacia complex</taxon>
    </lineage>
</organism>
<keyword evidence="7" id="KW-0807">Transducer</keyword>